<reference evidence="1" key="1">
    <citation type="submission" date="2020-10" db="EMBL/GenBank/DDBJ databases">
        <title>Taxonomic study of unclassified bacteria belonging to the class Ktedonobacteria.</title>
        <authorList>
            <person name="Yabe S."/>
            <person name="Wang C.M."/>
            <person name="Zheng Y."/>
            <person name="Sakai Y."/>
            <person name="Cavaletti L."/>
            <person name="Monciardini P."/>
            <person name="Donadio S."/>
        </authorList>
    </citation>
    <scope>NUCLEOTIDE SEQUENCE</scope>
    <source>
        <strain evidence="1">ID150040</strain>
    </source>
</reference>
<organism evidence="1 2">
    <name type="scientific">Reticulibacter mediterranei</name>
    <dbReference type="NCBI Taxonomy" id="2778369"/>
    <lineage>
        <taxon>Bacteria</taxon>
        <taxon>Bacillati</taxon>
        <taxon>Chloroflexota</taxon>
        <taxon>Ktedonobacteria</taxon>
        <taxon>Ktedonobacterales</taxon>
        <taxon>Reticulibacteraceae</taxon>
        <taxon>Reticulibacter</taxon>
    </lineage>
</organism>
<protein>
    <submittedName>
        <fullName evidence="1">Uncharacterized protein</fullName>
    </submittedName>
</protein>
<gene>
    <name evidence="1" type="ORF">KSF_112370</name>
</gene>
<sequence>METLILHTTRGMLNPERLSQAQAMHNAFVTEGSQPGIEIARSLGDLSHNLYAPVEGLGKLLAASPGELLFIDQWADAGGMETFFSNPFAQGAGDQLYASREEAEWIPARDAFTFHVPAIVDTSARFVGMMRAPVRATSDAVKVISERIWANLRASRRLGHLSHQLFLREAFVVEARPASNARRSGGEDTAFPVESVEVLALDFWPTLEGLTEHYSALLSTNKLDEVLAGSITVSVWEQARGFVEW</sequence>
<dbReference type="AlphaFoldDB" id="A0A8J3ISE7"/>
<dbReference type="Proteomes" id="UP000597444">
    <property type="component" value="Unassembled WGS sequence"/>
</dbReference>
<evidence type="ECO:0000313" key="1">
    <source>
        <dbReference type="EMBL" id="GHP01190.1"/>
    </source>
</evidence>
<dbReference type="EMBL" id="BNJK01000004">
    <property type="protein sequence ID" value="GHP01190.1"/>
    <property type="molecule type" value="Genomic_DNA"/>
</dbReference>
<keyword evidence="2" id="KW-1185">Reference proteome</keyword>
<proteinExistence type="predicted"/>
<comment type="caution">
    <text evidence="1">The sequence shown here is derived from an EMBL/GenBank/DDBJ whole genome shotgun (WGS) entry which is preliminary data.</text>
</comment>
<name>A0A8J3ISE7_9CHLR</name>
<evidence type="ECO:0000313" key="2">
    <source>
        <dbReference type="Proteomes" id="UP000597444"/>
    </source>
</evidence>
<accession>A0A8J3ISE7</accession>